<dbReference type="InterPro" id="IPR021765">
    <property type="entry name" value="UstYa-like"/>
</dbReference>
<comment type="similarity">
    <text evidence="1">Belongs to the ustYa family.</text>
</comment>
<evidence type="ECO:0000256" key="1">
    <source>
        <dbReference type="ARBA" id="ARBA00035112"/>
    </source>
</evidence>
<evidence type="ECO:0000313" key="4">
    <source>
        <dbReference type="EMBL" id="QSZ31478.1"/>
    </source>
</evidence>
<dbReference type="AlphaFoldDB" id="A0A8A3P8Z8"/>
<keyword evidence="3" id="KW-0472">Membrane</keyword>
<accession>A0A8A3P8Z8</accession>
<dbReference type="GO" id="GO:0043386">
    <property type="term" value="P:mycotoxin biosynthetic process"/>
    <property type="evidence" value="ECO:0007669"/>
    <property type="project" value="InterPro"/>
</dbReference>
<evidence type="ECO:0000313" key="5">
    <source>
        <dbReference type="Proteomes" id="UP000672032"/>
    </source>
</evidence>
<reference evidence="4" key="1">
    <citation type="submission" date="2020-10" db="EMBL/GenBank/DDBJ databases">
        <title>Genome Sequence of Monilinia vaccinii-corymbosi Sheds Light on Mummy Berry Disease Infection of Blueberry and Mating Type.</title>
        <authorList>
            <person name="Yow A.G."/>
            <person name="Zhang Y."/>
            <person name="Bansal K."/>
            <person name="Eacker S.M."/>
            <person name="Sullivan S."/>
            <person name="Liachko I."/>
            <person name="Cubeta M.A."/>
            <person name="Rollins J.A."/>
            <person name="Ashrafi H."/>
        </authorList>
    </citation>
    <scope>NUCLEOTIDE SEQUENCE</scope>
    <source>
        <strain evidence="4">RL-1</strain>
    </source>
</reference>
<feature type="transmembrane region" description="Helical" evidence="3">
    <location>
        <begin position="33"/>
        <end position="52"/>
    </location>
</feature>
<keyword evidence="5" id="KW-1185">Reference proteome</keyword>
<feature type="region of interest" description="Disordered" evidence="2">
    <location>
        <begin position="1"/>
        <end position="21"/>
    </location>
</feature>
<protein>
    <submittedName>
        <fullName evidence="4">Uncharacterized protein</fullName>
    </submittedName>
</protein>
<gene>
    <name evidence="4" type="ORF">DSL72_001043</name>
</gene>
<dbReference type="Proteomes" id="UP000672032">
    <property type="component" value="Chromosome 2"/>
</dbReference>
<dbReference type="EMBL" id="CP063406">
    <property type="protein sequence ID" value="QSZ31478.1"/>
    <property type="molecule type" value="Genomic_DNA"/>
</dbReference>
<evidence type="ECO:0000256" key="2">
    <source>
        <dbReference type="SAM" id="MobiDB-lite"/>
    </source>
</evidence>
<keyword evidence="3" id="KW-1133">Transmembrane helix</keyword>
<proteinExistence type="inferred from homology"/>
<organism evidence="4 5">
    <name type="scientific">Monilinia vaccinii-corymbosi</name>
    <dbReference type="NCBI Taxonomy" id="61207"/>
    <lineage>
        <taxon>Eukaryota</taxon>
        <taxon>Fungi</taxon>
        <taxon>Dikarya</taxon>
        <taxon>Ascomycota</taxon>
        <taxon>Pezizomycotina</taxon>
        <taxon>Leotiomycetes</taxon>
        <taxon>Helotiales</taxon>
        <taxon>Sclerotiniaceae</taxon>
        <taxon>Monilinia</taxon>
    </lineage>
</organism>
<keyword evidence="3" id="KW-0812">Transmembrane</keyword>
<dbReference type="Pfam" id="PF11807">
    <property type="entry name" value="UstYa"/>
    <property type="match status" value="2"/>
</dbReference>
<name>A0A8A3P8Z8_9HELO</name>
<dbReference type="PANTHER" id="PTHR33365">
    <property type="entry name" value="YALI0B05434P"/>
    <property type="match status" value="1"/>
</dbReference>
<evidence type="ECO:0000256" key="3">
    <source>
        <dbReference type="SAM" id="Phobius"/>
    </source>
</evidence>
<sequence length="283" mass="31659">MSSESKAFLPDQERSDNEVLTHRTDDSRISWRVIFWHAALIAAYTIVFIFAWRRSALDISTAVHPIPGVSIQYVPVTPPDLPSSPYAGPPSDSVDRAWHDLLKNMNIRVTAEELEKRKQKSIALPEGGGHMVWIGAHHQLHCIASSAPTMNFLPQAANRTTEDAPTLELSRPLLPQYHRSHNRTLGCPCRYCSYCSPILCRSCVVLTQPPDHCFDVLRSAVMCQGDTTLTTFGWDKLSKPQPHVKATEHRCVDWDALMESLADRVVSEEEMAALVNPRLAPDA</sequence>
<dbReference type="PANTHER" id="PTHR33365:SF12">
    <property type="entry name" value="TAT PATHWAY SIGNAL SEQUENCE"/>
    <property type="match status" value="1"/>
</dbReference>
<feature type="compositionally biased region" description="Basic and acidic residues" evidence="2">
    <location>
        <begin position="11"/>
        <end position="21"/>
    </location>
</feature>
<dbReference type="OrthoDB" id="3687641at2759"/>